<dbReference type="Gene3D" id="3.80.10.10">
    <property type="entry name" value="Ribonuclease Inhibitor"/>
    <property type="match status" value="2"/>
</dbReference>
<dbReference type="InterPro" id="IPR032675">
    <property type="entry name" value="LRR_dom_sf"/>
</dbReference>
<dbReference type="InterPro" id="IPR016024">
    <property type="entry name" value="ARM-type_fold"/>
</dbReference>
<dbReference type="InterPro" id="IPR011989">
    <property type="entry name" value="ARM-like"/>
</dbReference>
<accession>A0A4W6BXS4</accession>
<dbReference type="InParanoid" id="A0A4W6BXS4"/>
<dbReference type="GO" id="GO:0031462">
    <property type="term" value="C:Cul2-RING ubiquitin ligase complex"/>
    <property type="evidence" value="ECO:0007669"/>
    <property type="project" value="TreeGrafter"/>
</dbReference>
<keyword evidence="2" id="KW-0833">Ubl conjugation pathway</keyword>
<feature type="domain" description="Protein zer-1 homolog-like C-terminal" evidence="3">
    <location>
        <begin position="388"/>
        <end position="742"/>
    </location>
</feature>
<proteinExistence type="inferred from homology"/>
<dbReference type="PANTHER" id="PTHR12904:SF22">
    <property type="entry name" value="ZYG-11 FAMILY MEMBER B, CELL CYCLE REGULATOR"/>
    <property type="match status" value="1"/>
</dbReference>
<dbReference type="Proteomes" id="UP000314980">
    <property type="component" value="Unassembled WGS sequence"/>
</dbReference>
<evidence type="ECO:0000313" key="5">
    <source>
        <dbReference type="Proteomes" id="UP000314980"/>
    </source>
</evidence>
<dbReference type="STRING" id="8187.ENSLCAP00010003250"/>
<dbReference type="InterPro" id="IPR051341">
    <property type="entry name" value="Zyg-11_UBL_adapter"/>
</dbReference>
<reference evidence="4" key="3">
    <citation type="submission" date="2025-09" db="UniProtKB">
        <authorList>
            <consortium name="Ensembl"/>
        </authorList>
    </citation>
    <scope>IDENTIFICATION</scope>
</reference>
<reference evidence="4" key="2">
    <citation type="submission" date="2025-08" db="UniProtKB">
        <authorList>
            <consortium name="Ensembl"/>
        </authorList>
    </citation>
    <scope>IDENTIFICATION</scope>
</reference>
<dbReference type="InterPro" id="IPR055142">
    <property type="entry name" value="ZER1-like_C"/>
</dbReference>
<dbReference type="AlphaFoldDB" id="A0A4W6BXS4"/>
<sequence length="760" mass="84501">HLHLIRLFLLPGDVSQDAEGPQALCDLCLAQVCRSLDSLCSRRADGSMSLIWAPLLPQETADQLLHKMATTGILNDTTVGIFRNCKELRLRRASIRCCPVSAEGFCLALCPHRLQELDASWVPEGLTGADIVSGLASNLECRSSLQRLSLNGLRLDWESLEEDVVGFSSLQGLRTLNLANTDLTDAVLEDICTLPQLETLDISCSAVSKLTALLECKNTLKSLIAHRLRQLDMSPARLLFVLSQLHALRHLDFSDDHFSVDDSDGRDGDETVRQLLEGSPQVLPSLVSLDISGRKRITEAAVRVFVEARSSFVFLGLLATGVSSCEVLSSRENLKVTGEANEKQVCEALRRYRDRECFTREALIHLYNLTTDIDKPRPDMLKLVLGGMQSHPTSLHVHLVATACAFNLTTQDLAEAMPVSLLTSTVTQLLFAMKTFPSHQQVQKNCLLALCSDYILQDVPFDKYLAATLVINWLSSHEDPTLQRMAVAVISILVAKLSTEETAQLSKDVFIMKQLLAIVQQKAMVGVVDSTLKFALSALWNLTDEMPAAARNFIECQGLELYEEVLESYYTEPSIQQKILGLLNNLAEVEELQADLLEEDLLEHILSLLQDSQVEVGVRYFAGGILAHLTSRPEAWTLDEELRSTILHQLHTSIMTWTQLEREMVSYRSFRPFCPLLQTCQPSGVQLWAVWAIHLVCSQNTSHYSSMLEKESVTELLKALAAHPDTHGDIKGLSENILRMVEQHQSHSGAFDNQTGPRNS</sequence>
<dbReference type="Pfam" id="PF22964">
    <property type="entry name" value="ZER1-like_2nd"/>
    <property type="match status" value="1"/>
</dbReference>
<dbReference type="Gene3D" id="1.25.10.10">
    <property type="entry name" value="Leucine-rich Repeat Variant"/>
    <property type="match status" value="1"/>
</dbReference>
<evidence type="ECO:0000259" key="3">
    <source>
        <dbReference type="Pfam" id="PF22964"/>
    </source>
</evidence>
<dbReference type="SUPFAM" id="SSF52047">
    <property type="entry name" value="RNI-like"/>
    <property type="match status" value="1"/>
</dbReference>
<evidence type="ECO:0000256" key="2">
    <source>
        <dbReference type="ARBA" id="ARBA00022786"/>
    </source>
</evidence>
<evidence type="ECO:0000313" key="4">
    <source>
        <dbReference type="Ensembl" id="ENSLCAP00010003250.1"/>
    </source>
</evidence>
<evidence type="ECO:0000256" key="1">
    <source>
        <dbReference type="ARBA" id="ARBA00009420"/>
    </source>
</evidence>
<dbReference type="SUPFAM" id="SSF48371">
    <property type="entry name" value="ARM repeat"/>
    <property type="match status" value="1"/>
</dbReference>
<name>A0A4W6BXS4_LATCA</name>
<dbReference type="GeneTree" id="ENSGT00530000063187"/>
<dbReference type="PANTHER" id="PTHR12904">
    <property type="match status" value="1"/>
</dbReference>
<keyword evidence="5" id="KW-1185">Reference proteome</keyword>
<comment type="similarity">
    <text evidence="1">Belongs to the zyg-11 family.</text>
</comment>
<protein>
    <submittedName>
        <fullName evidence="4">Zyg-11 family member, cell cycle regulator, like</fullName>
    </submittedName>
</protein>
<organism evidence="4 5">
    <name type="scientific">Lates calcarifer</name>
    <name type="common">Barramundi</name>
    <name type="synonym">Holocentrus calcarifer</name>
    <dbReference type="NCBI Taxonomy" id="8187"/>
    <lineage>
        <taxon>Eukaryota</taxon>
        <taxon>Metazoa</taxon>
        <taxon>Chordata</taxon>
        <taxon>Craniata</taxon>
        <taxon>Vertebrata</taxon>
        <taxon>Euteleostomi</taxon>
        <taxon>Actinopterygii</taxon>
        <taxon>Neopterygii</taxon>
        <taxon>Teleostei</taxon>
        <taxon>Neoteleostei</taxon>
        <taxon>Acanthomorphata</taxon>
        <taxon>Carangaria</taxon>
        <taxon>Carangaria incertae sedis</taxon>
        <taxon>Centropomidae</taxon>
        <taxon>Lates</taxon>
    </lineage>
</organism>
<dbReference type="Ensembl" id="ENSLCAT00010003345.1">
    <property type="protein sequence ID" value="ENSLCAP00010003250.1"/>
    <property type="gene ID" value="ENSLCAG00010001645.1"/>
</dbReference>
<reference evidence="5" key="1">
    <citation type="submission" date="2015-09" db="EMBL/GenBank/DDBJ databases">
        <authorList>
            <person name="Sai Rama Sridatta P."/>
        </authorList>
    </citation>
    <scope>NUCLEOTIDE SEQUENCE [LARGE SCALE GENOMIC DNA]</scope>
</reference>